<dbReference type="EMBL" id="JAATEP010000005">
    <property type="protein sequence ID" value="NJP89819.1"/>
    <property type="molecule type" value="Genomic_DNA"/>
</dbReference>
<evidence type="ECO:0000313" key="4">
    <source>
        <dbReference type="Proteomes" id="UP000696294"/>
    </source>
</evidence>
<feature type="transmembrane region" description="Helical" evidence="2">
    <location>
        <begin position="264"/>
        <end position="284"/>
    </location>
</feature>
<dbReference type="RefSeq" id="WP_168009028.1">
    <property type="nucleotide sequence ID" value="NZ_JAATEP010000005.1"/>
</dbReference>
<sequence>MRKLAEFLSSCFDRLGKTRRGYAQEKDFTARDLSSFLRGQRIPPPTFVSDLLKDVGASQGNKVPVEEIERAQQLRLEALQATAKAKYEVEDLRAQFEIAKARREQADQRLRSLENKISSLENKIERVQRESRELERSPTLKAITASARQEAETRKKDLVRTQTEYEAQIEGLKAELVTARDGKAQAKKKCEELENALKKALPQLVTMGGIIGYQDLELPQNFKHYIDNRKERWGGVIGWSIGPLTVYALPAYLGLMFPLVFDQIALRAATLTGLIIPVWFAYGVKRLERNGLPSPAHLALVLLVTGLIFGVAAMVPRSVWPF</sequence>
<organism evidence="3 4">
    <name type="scientific">Nonomuraea composti</name>
    <dbReference type="NCBI Taxonomy" id="2720023"/>
    <lineage>
        <taxon>Bacteria</taxon>
        <taxon>Bacillati</taxon>
        <taxon>Actinomycetota</taxon>
        <taxon>Actinomycetes</taxon>
        <taxon>Streptosporangiales</taxon>
        <taxon>Streptosporangiaceae</taxon>
        <taxon>Nonomuraea</taxon>
    </lineage>
</organism>
<feature type="coiled-coil region" evidence="1">
    <location>
        <begin position="89"/>
        <end position="203"/>
    </location>
</feature>
<comment type="caution">
    <text evidence="3">The sequence shown here is derived from an EMBL/GenBank/DDBJ whole genome shotgun (WGS) entry which is preliminary data.</text>
</comment>
<keyword evidence="2" id="KW-0812">Transmembrane</keyword>
<accession>A0ABX1B0I0</accession>
<evidence type="ECO:0000313" key="3">
    <source>
        <dbReference type="EMBL" id="NJP89819.1"/>
    </source>
</evidence>
<keyword evidence="2" id="KW-0472">Membrane</keyword>
<reference evidence="3 4" key="1">
    <citation type="submission" date="2020-03" db="EMBL/GenBank/DDBJ databases">
        <title>WGS of actinomycetes isolated from Thailand.</title>
        <authorList>
            <person name="Thawai C."/>
        </authorList>
    </citation>
    <scope>NUCLEOTIDE SEQUENCE [LARGE SCALE GENOMIC DNA]</scope>
    <source>
        <strain evidence="3 4">FMUSA5-5</strain>
    </source>
</reference>
<name>A0ABX1B0I0_9ACTN</name>
<feature type="transmembrane region" description="Helical" evidence="2">
    <location>
        <begin position="233"/>
        <end position="252"/>
    </location>
</feature>
<feature type="transmembrane region" description="Helical" evidence="2">
    <location>
        <begin position="296"/>
        <end position="315"/>
    </location>
</feature>
<dbReference type="Gene3D" id="1.10.287.1490">
    <property type="match status" value="1"/>
</dbReference>
<proteinExistence type="predicted"/>
<keyword evidence="1" id="KW-0175">Coiled coil</keyword>
<protein>
    <submittedName>
        <fullName evidence="3">Uncharacterized protein</fullName>
    </submittedName>
</protein>
<gene>
    <name evidence="3" type="ORF">HCN51_10230</name>
</gene>
<dbReference type="Proteomes" id="UP000696294">
    <property type="component" value="Unassembled WGS sequence"/>
</dbReference>
<evidence type="ECO:0000256" key="2">
    <source>
        <dbReference type="SAM" id="Phobius"/>
    </source>
</evidence>
<evidence type="ECO:0000256" key="1">
    <source>
        <dbReference type="SAM" id="Coils"/>
    </source>
</evidence>
<keyword evidence="2" id="KW-1133">Transmembrane helix</keyword>
<keyword evidence="4" id="KW-1185">Reference proteome</keyword>